<reference evidence="2 3" key="1">
    <citation type="submission" date="2019-02" db="EMBL/GenBank/DDBJ databases">
        <title>Draft genome sequences of novel Actinobacteria.</title>
        <authorList>
            <person name="Sahin N."/>
            <person name="Ay H."/>
            <person name="Saygin H."/>
        </authorList>
    </citation>
    <scope>NUCLEOTIDE SEQUENCE [LARGE SCALE GENOMIC DNA]</scope>
    <source>
        <strain evidence="2 3">16K104</strain>
    </source>
</reference>
<sequence length="63" mass="7284">MVTVGGIDTYYDYDERRWKYRRLGGGPVRDEPPRPERKDAKAEEVPAAPRRSRPAKRESAPAR</sequence>
<evidence type="ECO:0000313" key="3">
    <source>
        <dbReference type="Proteomes" id="UP000295172"/>
    </source>
</evidence>
<accession>A0A4R4WWQ5</accession>
<dbReference type="AlphaFoldDB" id="A0A4R4WWQ5"/>
<evidence type="ECO:0000313" key="2">
    <source>
        <dbReference type="EMBL" id="TDD22204.1"/>
    </source>
</evidence>
<gene>
    <name evidence="2" type="ORF">E1218_19830</name>
</gene>
<feature type="compositionally biased region" description="Basic and acidic residues" evidence="1">
    <location>
        <begin position="28"/>
        <end position="44"/>
    </location>
</feature>
<protein>
    <submittedName>
        <fullName evidence="2">Uncharacterized protein</fullName>
    </submittedName>
</protein>
<evidence type="ECO:0000256" key="1">
    <source>
        <dbReference type="SAM" id="MobiDB-lite"/>
    </source>
</evidence>
<name>A0A4R4WWQ5_9ACTN</name>
<proteinExistence type="predicted"/>
<feature type="region of interest" description="Disordered" evidence="1">
    <location>
        <begin position="21"/>
        <end position="63"/>
    </location>
</feature>
<dbReference type="OrthoDB" id="3831406at2"/>
<dbReference type="Proteomes" id="UP000295172">
    <property type="component" value="Unassembled WGS sequence"/>
</dbReference>
<dbReference type="EMBL" id="SMKR01000084">
    <property type="protein sequence ID" value="TDD22204.1"/>
    <property type="molecule type" value="Genomic_DNA"/>
</dbReference>
<dbReference type="RefSeq" id="WP_132322287.1">
    <property type="nucleotide sequence ID" value="NZ_SMKR01000084.1"/>
</dbReference>
<comment type="caution">
    <text evidence="2">The sequence shown here is derived from an EMBL/GenBank/DDBJ whole genome shotgun (WGS) entry which is preliminary data.</text>
</comment>
<keyword evidence="3" id="KW-1185">Reference proteome</keyword>
<organism evidence="2 3">
    <name type="scientific">Kribbella turkmenica</name>
    <dbReference type="NCBI Taxonomy" id="2530375"/>
    <lineage>
        <taxon>Bacteria</taxon>
        <taxon>Bacillati</taxon>
        <taxon>Actinomycetota</taxon>
        <taxon>Actinomycetes</taxon>
        <taxon>Propionibacteriales</taxon>
        <taxon>Kribbellaceae</taxon>
        <taxon>Kribbella</taxon>
    </lineage>
</organism>